<dbReference type="GeneID" id="36385064"/>
<evidence type="ECO:0000256" key="1">
    <source>
        <dbReference type="SAM" id="Phobius"/>
    </source>
</evidence>
<reference evidence="3" key="2">
    <citation type="submission" date="2014-09" db="EMBL/GenBank/DDBJ databases">
        <authorList>
            <person name="Martin A.A."/>
        </authorList>
    </citation>
    <scope>NUCLEOTIDE SEQUENCE</scope>
    <source>
        <strain evidence="3">ED321</strain>
    </source>
</reference>
<dbReference type="WBParaSite" id="SRAE_X000199200.1">
    <property type="protein sequence ID" value="SRAE_X000199200.1"/>
    <property type="gene ID" value="WBGene00267570"/>
</dbReference>
<keyword evidence="1" id="KW-0472">Membrane</keyword>
<evidence type="ECO:0000313" key="2">
    <source>
        <dbReference type="EMBL" id="CEF60254.1"/>
    </source>
</evidence>
<dbReference type="EMBL" id="LN609397">
    <property type="protein sequence ID" value="CEF60254.1"/>
    <property type="molecule type" value="Genomic_DNA"/>
</dbReference>
<reference evidence="2" key="1">
    <citation type="submission" date="2014-09" db="EMBL/GenBank/DDBJ databases">
        <authorList>
            <person name="Aslett A.Martin."/>
        </authorList>
    </citation>
    <scope>NUCLEOTIDE SEQUENCE</scope>
    <source>
        <strain evidence="2">ED321 Heterogonic</strain>
    </source>
</reference>
<dbReference type="RefSeq" id="XP_024499463.1">
    <property type="nucleotide sequence ID" value="XM_024642763.1"/>
</dbReference>
<gene>
    <name evidence="2 4 5" type="ORF">SRAE_X000199200</name>
</gene>
<organism evidence="2">
    <name type="scientific">Strongyloides ratti</name>
    <name type="common">Parasitic roundworm</name>
    <dbReference type="NCBI Taxonomy" id="34506"/>
    <lineage>
        <taxon>Eukaryota</taxon>
        <taxon>Metazoa</taxon>
        <taxon>Ecdysozoa</taxon>
        <taxon>Nematoda</taxon>
        <taxon>Chromadorea</taxon>
        <taxon>Rhabditida</taxon>
        <taxon>Tylenchina</taxon>
        <taxon>Panagrolaimomorpha</taxon>
        <taxon>Strongyloidoidea</taxon>
        <taxon>Strongyloididae</taxon>
        <taxon>Strongyloides</taxon>
    </lineage>
</organism>
<keyword evidence="1" id="KW-1133">Transmembrane helix</keyword>
<feature type="transmembrane region" description="Helical" evidence="1">
    <location>
        <begin position="20"/>
        <end position="42"/>
    </location>
</feature>
<proteinExistence type="predicted"/>
<evidence type="ECO:0000313" key="4">
    <source>
        <dbReference type="WBParaSite" id="SRAE_X000199200.1"/>
    </source>
</evidence>
<keyword evidence="3" id="KW-1185">Reference proteome</keyword>
<reference evidence="4" key="3">
    <citation type="submission" date="2020-12" db="UniProtKB">
        <authorList>
            <consortium name="WormBaseParasite"/>
        </authorList>
    </citation>
    <scope>IDENTIFICATION</scope>
</reference>
<keyword evidence="1" id="KW-0812">Transmembrane</keyword>
<dbReference type="CTD" id="36385064"/>
<sequence>MSNEKFVCECRDLVIRLEIATVLLAVAVFLLFKFVLILKVLTNLKFCIHQSKMFVIVLRTKNFSLSVIQYIKTDIQTASCTYSLNITAYVNLDYLIDNEDLTIDGLYYITINSSEYESGIRRILGDNTITGIVIIVSVYLWLLFVVVASSMLQL</sequence>
<dbReference type="Proteomes" id="UP000035682">
    <property type="component" value="Unplaced"/>
</dbReference>
<accession>A0A090KYI6</accession>
<dbReference type="WormBase" id="SRAE_X000199200">
    <property type="protein sequence ID" value="SRP07429"/>
    <property type="gene ID" value="WBGene00267570"/>
</dbReference>
<evidence type="ECO:0000313" key="3">
    <source>
        <dbReference type="Proteomes" id="UP000035682"/>
    </source>
</evidence>
<evidence type="ECO:0000313" key="5">
    <source>
        <dbReference type="WormBase" id="SRAE_X000199200"/>
    </source>
</evidence>
<dbReference type="AlphaFoldDB" id="A0A090KYI6"/>
<name>A0A090KYI6_STRRB</name>
<feature type="transmembrane region" description="Helical" evidence="1">
    <location>
        <begin position="129"/>
        <end position="152"/>
    </location>
</feature>
<protein>
    <submittedName>
        <fullName evidence="2 4">Uncharacterized protein</fullName>
    </submittedName>
</protein>